<sequence>MFMRNGYVSDAPFSLNGMNISECSSYVYMGREVNMTTDLSPELGRRTQAAWGASKGVEEVVRKARNTRLRADLFDSTVLPALTYASESWGYASW</sequence>
<gene>
    <name evidence="1" type="ORF">NBR_LOCUS8472</name>
</gene>
<protein>
    <submittedName>
        <fullName evidence="3">Peptidase_M4_C domain-containing protein</fullName>
    </submittedName>
</protein>
<evidence type="ECO:0000313" key="3">
    <source>
        <dbReference type="WBParaSite" id="NBR_0000847101-mRNA-1"/>
    </source>
</evidence>
<evidence type="ECO:0000313" key="2">
    <source>
        <dbReference type="Proteomes" id="UP000271162"/>
    </source>
</evidence>
<organism evidence="3">
    <name type="scientific">Nippostrongylus brasiliensis</name>
    <name type="common">Rat hookworm</name>
    <dbReference type="NCBI Taxonomy" id="27835"/>
    <lineage>
        <taxon>Eukaryota</taxon>
        <taxon>Metazoa</taxon>
        <taxon>Ecdysozoa</taxon>
        <taxon>Nematoda</taxon>
        <taxon>Chromadorea</taxon>
        <taxon>Rhabditida</taxon>
        <taxon>Rhabditina</taxon>
        <taxon>Rhabditomorpha</taxon>
        <taxon>Strongyloidea</taxon>
        <taxon>Heligmosomidae</taxon>
        <taxon>Nippostrongylus</taxon>
    </lineage>
</organism>
<reference evidence="1 2" key="2">
    <citation type="submission" date="2018-11" db="EMBL/GenBank/DDBJ databases">
        <authorList>
            <consortium name="Pathogen Informatics"/>
        </authorList>
    </citation>
    <scope>NUCLEOTIDE SEQUENCE [LARGE SCALE GENOMIC DNA]</scope>
</reference>
<accession>A0A0N4XZ91</accession>
<keyword evidence="2" id="KW-1185">Reference proteome</keyword>
<dbReference type="WBParaSite" id="NBR_0000847101-mRNA-1">
    <property type="protein sequence ID" value="NBR_0000847101-mRNA-1"/>
    <property type="gene ID" value="NBR_0000847101"/>
</dbReference>
<proteinExistence type="predicted"/>
<name>A0A0N4XZ91_NIPBR</name>
<reference evidence="3" key="1">
    <citation type="submission" date="2017-02" db="UniProtKB">
        <authorList>
            <consortium name="WormBaseParasite"/>
        </authorList>
    </citation>
    <scope>IDENTIFICATION</scope>
</reference>
<dbReference type="STRING" id="27835.A0A0N4XZ91"/>
<dbReference type="OMA" id="CESLMSM"/>
<evidence type="ECO:0000313" key="1">
    <source>
        <dbReference type="EMBL" id="VDL72061.1"/>
    </source>
</evidence>
<dbReference type="Proteomes" id="UP000271162">
    <property type="component" value="Unassembled WGS sequence"/>
</dbReference>
<dbReference type="EMBL" id="UYSL01020010">
    <property type="protein sequence ID" value="VDL72061.1"/>
    <property type="molecule type" value="Genomic_DNA"/>
</dbReference>
<dbReference type="AlphaFoldDB" id="A0A0N4XZ91"/>